<accession>A0A8R7U1N5</accession>
<dbReference type="EnsemblPlants" id="TuG1812G0300005831.01.T03">
    <property type="protein sequence ID" value="TuG1812G0300005831.01.T03"/>
    <property type="gene ID" value="TuG1812G0300005831.01"/>
</dbReference>
<sequence>MAPIAALLLLLLLAASGPLRPMLSGAAPLEPVAVSLLAGAQEKGAVCLDGTPPGYHLQRGSGDGSGSWLLHLEGGGWCSTLKDCSGRRMSVLGSSNFMKPLQFAGHGIFDSDEIYNPGDYWCFISNPLAIYLFHLFPCPRSVCLFA</sequence>
<reference evidence="6" key="2">
    <citation type="submission" date="2018-03" db="EMBL/GenBank/DDBJ databases">
        <title>The Triticum urartu genome reveals the dynamic nature of wheat genome evolution.</title>
        <authorList>
            <person name="Ling H."/>
            <person name="Ma B."/>
            <person name="Shi X."/>
            <person name="Liu H."/>
            <person name="Dong L."/>
            <person name="Sun H."/>
            <person name="Cao Y."/>
            <person name="Gao Q."/>
            <person name="Zheng S."/>
            <person name="Li Y."/>
            <person name="Yu Y."/>
            <person name="Du H."/>
            <person name="Qi M."/>
            <person name="Li Y."/>
            <person name="Yu H."/>
            <person name="Cui Y."/>
            <person name="Wang N."/>
            <person name="Chen C."/>
            <person name="Wu H."/>
            <person name="Zhao Y."/>
            <person name="Zhang J."/>
            <person name="Li Y."/>
            <person name="Zhou W."/>
            <person name="Zhang B."/>
            <person name="Hu W."/>
            <person name="Eijk M."/>
            <person name="Tang J."/>
            <person name="Witsenboer H."/>
            <person name="Zhao S."/>
            <person name="Li Z."/>
            <person name="Zhang A."/>
            <person name="Wang D."/>
            <person name="Liang C."/>
        </authorList>
    </citation>
    <scope>NUCLEOTIDE SEQUENCE [LARGE SCALE GENOMIC DNA]</scope>
    <source>
        <strain evidence="6">cv. G1812</strain>
    </source>
</reference>
<gene>
    <name evidence="6" type="primary">LOC125546379</name>
</gene>
<reference evidence="6" key="3">
    <citation type="submission" date="2022-06" db="UniProtKB">
        <authorList>
            <consortium name="EnsemblPlants"/>
        </authorList>
    </citation>
    <scope>IDENTIFICATION</scope>
</reference>
<dbReference type="AlphaFoldDB" id="A0A8R7U1N5"/>
<dbReference type="EC" id="3.1.1.-" evidence="5"/>
<dbReference type="GO" id="GO:0071555">
    <property type="term" value="P:cell wall organization"/>
    <property type="evidence" value="ECO:0007669"/>
    <property type="project" value="UniProtKB-KW"/>
</dbReference>
<keyword evidence="7" id="KW-1185">Reference proteome</keyword>
<evidence type="ECO:0000256" key="2">
    <source>
        <dbReference type="ARBA" id="ARBA00004191"/>
    </source>
</evidence>
<comment type="function">
    <text evidence="1 5">Hydrolyzes acetyl esters in homogalacturonan regions of pectin. In type I primary cell wall, galacturonic acid residues of pectin can be acetylated at the O-2 and O-3 positions. Decreasing the degree of acetylation of pectin gels in vitro alters their physical properties.</text>
</comment>
<evidence type="ECO:0000256" key="3">
    <source>
        <dbReference type="ARBA" id="ARBA00005784"/>
    </source>
</evidence>
<keyword evidence="5" id="KW-0378">Hydrolase</keyword>
<dbReference type="InterPro" id="IPR004963">
    <property type="entry name" value="PAE/NOTUM"/>
</dbReference>
<name>A0A8R7U1N5_TRIUA</name>
<organism evidence="6 7">
    <name type="scientific">Triticum urartu</name>
    <name type="common">Red wild einkorn</name>
    <name type="synonym">Crithodium urartu</name>
    <dbReference type="NCBI Taxonomy" id="4572"/>
    <lineage>
        <taxon>Eukaryota</taxon>
        <taxon>Viridiplantae</taxon>
        <taxon>Streptophyta</taxon>
        <taxon>Embryophyta</taxon>
        <taxon>Tracheophyta</taxon>
        <taxon>Spermatophyta</taxon>
        <taxon>Magnoliopsida</taxon>
        <taxon>Liliopsida</taxon>
        <taxon>Poales</taxon>
        <taxon>Poaceae</taxon>
        <taxon>BOP clade</taxon>
        <taxon>Pooideae</taxon>
        <taxon>Triticodae</taxon>
        <taxon>Triticeae</taxon>
        <taxon>Triticinae</taxon>
        <taxon>Triticum</taxon>
    </lineage>
</organism>
<evidence type="ECO:0000313" key="7">
    <source>
        <dbReference type="Proteomes" id="UP000015106"/>
    </source>
</evidence>
<comment type="subcellular location">
    <subcellularLocation>
        <location evidence="2 5">Secreted</location>
        <location evidence="2 5">Cell wall</location>
    </subcellularLocation>
</comment>
<evidence type="ECO:0000256" key="5">
    <source>
        <dbReference type="RuleBase" id="RU363114"/>
    </source>
</evidence>
<keyword evidence="4 5" id="KW-0134">Cell wall</keyword>
<feature type="signal peptide" evidence="5">
    <location>
        <begin position="1"/>
        <end position="16"/>
    </location>
</feature>
<keyword evidence="5" id="KW-0961">Cell wall biogenesis/degradation</keyword>
<keyword evidence="5" id="KW-0732">Signal</keyword>
<feature type="chain" id="PRO_5035961262" description="Pectin acetylesterase" evidence="5">
    <location>
        <begin position="17"/>
        <end position="146"/>
    </location>
</feature>
<dbReference type="PANTHER" id="PTHR21562">
    <property type="entry name" value="NOTUM-RELATED"/>
    <property type="match status" value="1"/>
</dbReference>
<protein>
    <recommendedName>
        <fullName evidence="5">Pectin acetylesterase</fullName>
        <ecNumber evidence="5">3.1.1.-</ecNumber>
    </recommendedName>
</protein>
<dbReference type="PANTHER" id="PTHR21562:SF81">
    <property type="entry name" value="PECTIN ACETYLESTERASE"/>
    <property type="match status" value="1"/>
</dbReference>
<evidence type="ECO:0000256" key="1">
    <source>
        <dbReference type="ARBA" id="ARBA00003534"/>
    </source>
</evidence>
<evidence type="ECO:0000313" key="6">
    <source>
        <dbReference type="EnsemblPlants" id="TuG1812G0300005831.01.T03"/>
    </source>
</evidence>
<keyword evidence="5" id="KW-0964">Secreted</keyword>
<proteinExistence type="inferred from homology"/>
<dbReference type="Proteomes" id="UP000015106">
    <property type="component" value="Chromosome 3"/>
</dbReference>
<dbReference type="GO" id="GO:0016787">
    <property type="term" value="F:hydrolase activity"/>
    <property type="evidence" value="ECO:0007669"/>
    <property type="project" value="UniProtKB-KW"/>
</dbReference>
<comment type="similarity">
    <text evidence="3 5">Belongs to the pectinacetylesterase family.</text>
</comment>
<dbReference type="Pfam" id="PF03283">
    <property type="entry name" value="PAE"/>
    <property type="match status" value="1"/>
</dbReference>
<reference evidence="7" key="1">
    <citation type="journal article" date="2013" name="Nature">
        <title>Draft genome of the wheat A-genome progenitor Triticum urartu.</title>
        <authorList>
            <person name="Ling H.Q."/>
            <person name="Zhao S."/>
            <person name="Liu D."/>
            <person name="Wang J."/>
            <person name="Sun H."/>
            <person name="Zhang C."/>
            <person name="Fan H."/>
            <person name="Li D."/>
            <person name="Dong L."/>
            <person name="Tao Y."/>
            <person name="Gao C."/>
            <person name="Wu H."/>
            <person name="Li Y."/>
            <person name="Cui Y."/>
            <person name="Guo X."/>
            <person name="Zheng S."/>
            <person name="Wang B."/>
            <person name="Yu K."/>
            <person name="Liang Q."/>
            <person name="Yang W."/>
            <person name="Lou X."/>
            <person name="Chen J."/>
            <person name="Feng M."/>
            <person name="Jian J."/>
            <person name="Zhang X."/>
            <person name="Luo G."/>
            <person name="Jiang Y."/>
            <person name="Liu J."/>
            <person name="Wang Z."/>
            <person name="Sha Y."/>
            <person name="Zhang B."/>
            <person name="Wu H."/>
            <person name="Tang D."/>
            <person name="Shen Q."/>
            <person name="Xue P."/>
            <person name="Zou S."/>
            <person name="Wang X."/>
            <person name="Liu X."/>
            <person name="Wang F."/>
            <person name="Yang Y."/>
            <person name="An X."/>
            <person name="Dong Z."/>
            <person name="Zhang K."/>
            <person name="Zhang X."/>
            <person name="Luo M.C."/>
            <person name="Dvorak J."/>
            <person name="Tong Y."/>
            <person name="Wang J."/>
            <person name="Yang H."/>
            <person name="Li Z."/>
            <person name="Wang D."/>
            <person name="Zhang A."/>
            <person name="Wang J."/>
        </authorList>
    </citation>
    <scope>NUCLEOTIDE SEQUENCE</scope>
    <source>
        <strain evidence="7">cv. G1812</strain>
    </source>
</reference>
<dbReference type="Gramene" id="TuG1812G0300005831.01.T03">
    <property type="protein sequence ID" value="TuG1812G0300005831.01.T03"/>
    <property type="gene ID" value="TuG1812G0300005831.01"/>
</dbReference>
<evidence type="ECO:0000256" key="4">
    <source>
        <dbReference type="ARBA" id="ARBA00022512"/>
    </source>
</evidence>